<sequence>MNSVRSKASQMMPSAIDIGLMLAMQYKRAIVPLALIIEDYMPHLSLKTANQRASKCDLPFPCFKIDGERSEYFVHLTEIATWLESLQKTSKQNWENIRC</sequence>
<evidence type="ECO:0008006" key="3">
    <source>
        <dbReference type="Google" id="ProtNLM"/>
    </source>
</evidence>
<evidence type="ECO:0000313" key="2">
    <source>
        <dbReference type="Proteomes" id="UP000018438"/>
    </source>
</evidence>
<dbReference type="EMBL" id="APPI01000010">
    <property type="protein sequence ID" value="ENV14221.1"/>
    <property type="molecule type" value="Genomic_DNA"/>
</dbReference>
<accession>N8WQH4</accession>
<dbReference type="GO" id="GO:0006355">
    <property type="term" value="P:regulation of DNA-templated transcription"/>
    <property type="evidence" value="ECO:0007669"/>
    <property type="project" value="InterPro"/>
</dbReference>
<gene>
    <name evidence="1" type="ORF">F965_00464</name>
</gene>
<dbReference type="Proteomes" id="UP000018438">
    <property type="component" value="Unassembled WGS sequence"/>
</dbReference>
<keyword evidence="2" id="KW-1185">Reference proteome</keyword>
<dbReference type="RefSeq" id="WP_004812425.1">
    <property type="nucleotide sequence ID" value="NZ_KB849450.1"/>
</dbReference>
<reference evidence="1 2" key="1">
    <citation type="submission" date="2013-02" db="EMBL/GenBank/DDBJ databases">
        <title>The Genome Sequence of Acinetobacter schindleri NIPH 900.</title>
        <authorList>
            <consortium name="The Broad Institute Genome Sequencing Platform"/>
            <consortium name="The Broad Institute Genome Sequencing Center for Infectious Disease"/>
            <person name="Cerqueira G."/>
            <person name="Feldgarden M."/>
            <person name="Courvalin P."/>
            <person name="Perichon B."/>
            <person name="Grillot-Courvalin C."/>
            <person name="Clermont D."/>
            <person name="Rocha E."/>
            <person name="Yoon E.-J."/>
            <person name="Nemec A."/>
            <person name="Walker B."/>
            <person name="Young S.K."/>
            <person name="Zeng Q."/>
            <person name="Gargeya S."/>
            <person name="Fitzgerald M."/>
            <person name="Haas B."/>
            <person name="Abouelleil A."/>
            <person name="Alvarado L."/>
            <person name="Arachchi H.M."/>
            <person name="Berlin A.M."/>
            <person name="Chapman S.B."/>
            <person name="Dewar J."/>
            <person name="Goldberg J."/>
            <person name="Griggs A."/>
            <person name="Gujja S."/>
            <person name="Hansen M."/>
            <person name="Howarth C."/>
            <person name="Imamovic A."/>
            <person name="Larimer J."/>
            <person name="McCowan C."/>
            <person name="Murphy C."/>
            <person name="Neiman D."/>
            <person name="Pearson M."/>
            <person name="Priest M."/>
            <person name="Roberts A."/>
            <person name="Saif S."/>
            <person name="Shea T."/>
            <person name="Sisk P."/>
            <person name="Sykes S."/>
            <person name="Wortman J."/>
            <person name="Nusbaum C."/>
            <person name="Birren B."/>
        </authorList>
    </citation>
    <scope>NUCLEOTIDE SEQUENCE [LARGE SCALE GENOMIC DNA]</scope>
    <source>
        <strain evidence="1 2">NIPH 900</strain>
    </source>
</reference>
<dbReference type="PATRIC" id="fig|1217675.3.peg.446"/>
<dbReference type="HOGENOM" id="CLU_165465_1_1_6"/>
<evidence type="ECO:0000313" key="1">
    <source>
        <dbReference type="EMBL" id="ENV14221.1"/>
    </source>
</evidence>
<comment type="caution">
    <text evidence="1">The sequence shown here is derived from an EMBL/GenBank/DDBJ whole genome shotgun (WGS) entry which is preliminary data.</text>
</comment>
<dbReference type="AlphaFoldDB" id="N8WQH4"/>
<dbReference type="InterPro" id="IPR020518">
    <property type="entry name" value="Tscrpt_reg_PrtN"/>
</dbReference>
<proteinExistence type="predicted"/>
<protein>
    <recommendedName>
        <fullName evidence="3">Pyocin activator protein PrtN</fullName>
    </recommendedName>
</protein>
<dbReference type="Pfam" id="PF11112">
    <property type="entry name" value="PyocinActivator"/>
    <property type="match status" value="1"/>
</dbReference>
<name>N8WQH4_9GAMM</name>
<organism evidence="1 2">
    <name type="scientific">Acinetobacter schindleri NIPH 900</name>
    <dbReference type="NCBI Taxonomy" id="1217675"/>
    <lineage>
        <taxon>Bacteria</taxon>
        <taxon>Pseudomonadati</taxon>
        <taxon>Pseudomonadota</taxon>
        <taxon>Gammaproteobacteria</taxon>
        <taxon>Moraxellales</taxon>
        <taxon>Moraxellaceae</taxon>
        <taxon>Acinetobacter</taxon>
    </lineage>
</organism>